<dbReference type="EMBL" id="CP042469">
    <property type="protein sequence ID" value="QOX63561.1"/>
    <property type="molecule type" value="Genomic_DNA"/>
</dbReference>
<accession>A0ACD1AB69</accession>
<evidence type="ECO:0000313" key="2">
    <source>
        <dbReference type="Proteomes" id="UP000594014"/>
    </source>
</evidence>
<sequence>MMAAEKWYEYQDSYKKYGLDMKPKTIKKEPIKSKSQSSGINAKDKFRMLSLTVFTGVLCVGLIIATAYAASIKYNINSMIKENSVIQGEIENLNVKIESASNIQIIEARAVAELGMQYPGSEQLVFVDTNKETIKDFALVLKEQAYN</sequence>
<organism evidence="1 2">
    <name type="scientific">Anoxybacterium hadale</name>
    <dbReference type="NCBI Taxonomy" id="3408580"/>
    <lineage>
        <taxon>Bacteria</taxon>
        <taxon>Bacillati</taxon>
        <taxon>Bacillota</taxon>
        <taxon>Clostridia</taxon>
        <taxon>Peptostreptococcales</taxon>
        <taxon>Anaerovoracaceae</taxon>
        <taxon>Anoxybacterium</taxon>
    </lineage>
</organism>
<evidence type="ECO:0000313" key="1">
    <source>
        <dbReference type="EMBL" id="QOX63561.1"/>
    </source>
</evidence>
<keyword evidence="2" id="KW-1185">Reference proteome</keyword>
<protein>
    <submittedName>
        <fullName evidence="1">Uncharacterized protein</fullName>
    </submittedName>
</protein>
<name>A0ACD1AB69_9FIRM</name>
<proteinExistence type="predicted"/>
<reference evidence="1" key="1">
    <citation type="submission" date="2019-08" db="EMBL/GenBank/DDBJ databases">
        <title>Genome sequence of Clostridiales bacterium MT110.</title>
        <authorList>
            <person name="Cao J."/>
        </authorList>
    </citation>
    <scope>NUCLEOTIDE SEQUENCE</scope>
    <source>
        <strain evidence="1">MT110</strain>
    </source>
</reference>
<dbReference type="Proteomes" id="UP000594014">
    <property type="component" value="Chromosome"/>
</dbReference>
<gene>
    <name evidence="1" type="ORF">FRZ06_09450</name>
</gene>